<sequence>MAADVPFGATPVDTGEFLLGTITVTPVFFESDGSIDSNTEDWTAQEIDATLAKIEDSVQWWADLLATKTSVHTLDFVVDETYARNPVQTGYEPITRTSDTFQRYVGSWLTGLGYGDAPSIERAVHLFNDSQRQSYQTDWAFTVFVVDSSNDADGFFADGGFLGAFAYPGGLFMVIPSERPTSTYSHEMGHIFWARDQYPGAGSWTDQRGYYNAQNYNAADNPTPGFVQQDSIMRGGSASVNAFNQLVTEPSALAMVGWQDSDGDGIFDVADVPLTIDAIATFDAENQTFDVTGSAAVDTLANRNSAGMQSDITLARIRELEYRLDGGAWQTALIADDTEITFDLDIDAAGASTLDFRAIDTSTGITSEILSASTLIPAFSGLGGVYAFLDTNENGRRDEGESLFTNGTLNLKRSDGSSLSYQAFDAATLPAGNVASQGGVTLSAVGDDTDGQIAVRTSTTDLSGVSVFQFFDTDRGVWKDAFGADQQLQVSGDQTVGAVVVDFRATDTGGYGYESGSYARVEAYDSAGNLIERVTSPLIMADETGRVSLHHSTGQIAKVLIFGHAETEILVESIQFGTESIAETEGDGLLAIDGLAVGQYQLETTADNLIYQFSSTTIPLELNESMNSVALPVIQVDSPRFNQTLPGDTNGDGMVSVRDALVVINDIARLGNRTLGPDELSGFDVDVNNDGVVSPIDALRVINLLSIARTEGEIAEGESVSSADSTMSSQAVDDYFASSASLQTASASSNPLAVCSVDWPDETLDSSKLF</sequence>
<dbReference type="Gene3D" id="1.10.1330.10">
    <property type="entry name" value="Dockerin domain"/>
    <property type="match status" value="1"/>
</dbReference>
<dbReference type="SUPFAM" id="SSF63446">
    <property type="entry name" value="Type I dockerin domain"/>
    <property type="match status" value="1"/>
</dbReference>
<reference evidence="1 2" key="1">
    <citation type="submission" date="2023-06" db="EMBL/GenBank/DDBJ databases">
        <title>Roseiconus lacunae JC819 isolated from Gulf of Mannar region, Tamil Nadu.</title>
        <authorList>
            <person name="Pk S."/>
            <person name="Ch S."/>
            <person name="Ch V.R."/>
        </authorList>
    </citation>
    <scope>NUCLEOTIDE SEQUENCE [LARGE SCALE GENOMIC DNA]</scope>
    <source>
        <strain evidence="1 2">JC819</strain>
    </source>
</reference>
<dbReference type="InterPro" id="IPR002105">
    <property type="entry name" value="Dockerin_1_rpt"/>
</dbReference>
<proteinExistence type="predicted"/>
<evidence type="ECO:0000313" key="2">
    <source>
        <dbReference type="Proteomes" id="UP001239462"/>
    </source>
</evidence>
<dbReference type="Proteomes" id="UP001239462">
    <property type="component" value="Unassembled WGS sequence"/>
</dbReference>
<accession>A0ABT7PIE1</accession>
<evidence type="ECO:0000313" key="1">
    <source>
        <dbReference type="EMBL" id="MDM4016260.1"/>
    </source>
</evidence>
<name>A0ABT7PIE1_9BACT</name>
<dbReference type="InterPro" id="IPR036439">
    <property type="entry name" value="Dockerin_dom_sf"/>
</dbReference>
<comment type="caution">
    <text evidence="1">The sequence shown here is derived from an EMBL/GenBank/DDBJ whole genome shotgun (WGS) entry which is preliminary data.</text>
</comment>
<dbReference type="RefSeq" id="WP_289163898.1">
    <property type="nucleotide sequence ID" value="NZ_JASZZN010000008.1"/>
</dbReference>
<dbReference type="EMBL" id="JASZZN010000008">
    <property type="protein sequence ID" value="MDM4016260.1"/>
    <property type="molecule type" value="Genomic_DNA"/>
</dbReference>
<gene>
    <name evidence="1" type="ORF">QTN89_12530</name>
</gene>
<organism evidence="1 2">
    <name type="scientific">Roseiconus lacunae</name>
    <dbReference type="NCBI Taxonomy" id="2605694"/>
    <lineage>
        <taxon>Bacteria</taxon>
        <taxon>Pseudomonadati</taxon>
        <taxon>Planctomycetota</taxon>
        <taxon>Planctomycetia</taxon>
        <taxon>Pirellulales</taxon>
        <taxon>Pirellulaceae</taxon>
        <taxon>Roseiconus</taxon>
    </lineage>
</organism>
<protein>
    <submittedName>
        <fullName evidence="1">Dockerin type I domain-containing protein</fullName>
    </submittedName>
</protein>
<dbReference type="Pfam" id="PF00404">
    <property type="entry name" value="Dockerin_1"/>
    <property type="match status" value="1"/>
</dbReference>
<keyword evidence="2" id="KW-1185">Reference proteome</keyword>